<evidence type="ECO:0000313" key="1">
    <source>
        <dbReference type="EMBL" id="PED82542.1"/>
    </source>
</evidence>
<name>A0AA91ZTP2_9BACI</name>
<comment type="caution">
    <text evidence="1">The sequence shown here is derived from an EMBL/GenBank/DDBJ whole genome shotgun (WGS) entry which is preliminary data.</text>
</comment>
<accession>A0AA91ZTP2</accession>
<evidence type="ECO:0000313" key="2">
    <source>
        <dbReference type="Proteomes" id="UP000221020"/>
    </source>
</evidence>
<dbReference type="AlphaFoldDB" id="A0AA91ZTP2"/>
<reference evidence="1 2" key="1">
    <citation type="submission" date="2017-09" db="EMBL/GenBank/DDBJ databases">
        <title>Large-scale bioinformatics analysis of Bacillus genomes uncovers conserved roles of natural products in bacterial physiology.</title>
        <authorList>
            <consortium name="Agbiome Team Llc"/>
            <person name="Bleich R.M."/>
            <person name="Grubbs K.J."/>
            <person name="Santa Maria K.C."/>
            <person name="Allen S.E."/>
            <person name="Farag S."/>
            <person name="Shank E.A."/>
            <person name="Bowers A."/>
        </authorList>
    </citation>
    <scope>NUCLEOTIDE SEQUENCE [LARGE SCALE GENOMIC DNA]</scope>
    <source>
        <strain evidence="1 2">AFS092012</strain>
    </source>
</reference>
<gene>
    <name evidence="1" type="ORF">CON65_11325</name>
</gene>
<organism evidence="1 2">
    <name type="scientific">Bacillus pseudomycoides</name>
    <dbReference type="NCBI Taxonomy" id="64104"/>
    <lineage>
        <taxon>Bacteria</taxon>
        <taxon>Bacillati</taxon>
        <taxon>Bacillota</taxon>
        <taxon>Bacilli</taxon>
        <taxon>Bacillales</taxon>
        <taxon>Bacillaceae</taxon>
        <taxon>Bacillus</taxon>
        <taxon>Bacillus cereus group</taxon>
    </lineage>
</organism>
<protein>
    <submittedName>
        <fullName evidence="1">Cytoplasmic protein</fullName>
    </submittedName>
</protein>
<proteinExistence type="predicted"/>
<sequence>MKYGEHTKLVEEVIEFIQKQNLFDIRNTEIYSLLNDIEVIHDFNIAQELAWSQDLDMIQVVWDDIKSEESANVLEGTYNTSMETQKDMLYEVFSNVQNYSQDFISISYIDIFEEVERDFEMCALNRLVNGKTDNFYERIFNVYKLGGWPCGWKGEYPKGKMIVYIPET</sequence>
<dbReference type="RefSeq" id="WP_097899790.1">
    <property type="nucleotide sequence ID" value="NZ_NVOR01000032.1"/>
</dbReference>
<dbReference type="Proteomes" id="UP000221020">
    <property type="component" value="Unassembled WGS sequence"/>
</dbReference>
<dbReference type="EMBL" id="NVOR01000032">
    <property type="protein sequence ID" value="PED82542.1"/>
    <property type="molecule type" value="Genomic_DNA"/>
</dbReference>